<feature type="domain" description="ABC transporter" evidence="5">
    <location>
        <begin position="4"/>
        <end position="263"/>
    </location>
</feature>
<evidence type="ECO:0000256" key="1">
    <source>
        <dbReference type="ARBA" id="ARBA00022737"/>
    </source>
</evidence>
<dbReference type="GO" id="GO:0003677">
    <property type="term" value="F:DNA binding"/>
    <property type="evidence" value="ECO:0007669"/>
    <property type="project" value="InterPro"/>
</dbReference>
<dbReference type="PROSITE" id="PS50893">
    <property type="entry name" value="ABC_TRANSPORTER_2"/>
    <property type="match status" value="2"/>
</dbReference>
<sequence>MIALQCSNITKSFGAETILDNVKLEIKANERVALVGRNGAGKSTLLKIIAGKMTYDSGEIITPKGIQLGYLDQHTGLQSDRSIWEEMLTVFTKVQQMEKTIRRLEVKMADPNVYNDQKSYEKVLAEYDQLQHDFDEHGGYQYEADIRSVLAGLKFAEFDYHTPVSSLSGGQKTRLALGKLLLSKPELLVLDEPTNHLDIETLGWLENYLANYNGSVLIVSHDRYFLDKIVSKVYEVTRTKVHVFQGNYSYYLEEKANRYQQELKAFEKQQKEVAELEDFIQRNIVRASTSKRAQSRRKKLEKMERIEKPDGAEKSAKFSFDIERQSGNEVLHIDNVSVAYNDEQSIINNMNLSVKKQESIALIGPNGIGKSTLLKAIAGKIAPVQGSITFGSKVSLGYYDQEQADLHSNKDVLHELWDDYPLTPEKDIRTVLGNFLFSGDDVLKQVPELSGGEKSRLALAKLMMKQANFLIFDEPTNHLDLDSKEVLESALLDYPGTLLFVSHDRYFLNRMATKIVELSEDGPKEYLGDYDYYLMKKDEEEQRRQLHAQQQGQTAAQHSNDKQQDKQAYIQEKEAKKEARKRQRQIEKIEQEIEDLEQAIASLEEDMLQPEVYENHEKADSIQQQINDTKSSLEEKMNNWESLQLEET</sequence>
<dbReference type="FunFam" id="3.40.50.300:FF:000011">
    <property type="entry name" value="Putative ABC transporter ATP-binding component"/>
    <property type="match status" value="1"/>
</dbReference>
<feature type="domain" description="ABC transporter" evidence="5">
    <location>
        <begin position="331"/>
        <end position="546"/>
    </location>
</feature>
<keyword evidence="1" id="KW-0677">Repeat</keyword>
<reference evidence="6 7" key="1">
    <citation type="submission" date="2016-10" db="EMBL/GenBank/DDBJ databases">
        <authorList>
            <person name="de Groot N.N."/>
        </authorList>
    </citation>
    <scope>NUCLEOTIDE SEQUENCE [LARGE SCALE GENOMIC DNA]</scope>
    <source>
        <strain evidence="6 7">DSM 21632</strain>
    </source>
</reference>
<evidence type="ECO:0000313" key="6">
    <source>
        <dbReference type="EMBL" id="SDI26334.1"/>
    </source>
</evidence>
<dbReference type="InterPro" id="IPR017871">
    <property type="entry name" value="ABC_transporter-like_CS"/>
</dbReference>
<dbReference type="InterPro" id="IPR027417">
    <property type="entry name" value="P-loop_NTPase"/>
</dbReference>
<proteinExistence type="predicted"/>
<dbReference type="Gene3D" id="3.40.50.300">
    <property type="entry name" value="P-loop containing nucleotide triphosphate hydrolases"/>
    <property type="match status" value="2"/>
</dbReference>
<dbReference type="FunFam" id="3.40.50.300:FF:000309">
    <property type="entry name" value="ABC transporter ATP-binding protein"/>
    <property type="match status" value="1"/>
</dbReference>
<dbReference type="Gene3D" id="1.10.287.380">
    <property type="entry name" value="Valyl-tRNA synthetase, C-terminal domain"/>
    <property type="match status" value="1"/>
</dbReference>
<organism evidence="6 7">
    <name type="scientific">Alteribacillus persepolensis</name>
    <dbReference type="NCBI Taxonomy" id="568899"/>
    <lineage>
        <taxon>Bacteria</taxon>
        <taxon>Bacillati</taxon>
        <taxon>Bacillota</taxon>
        <taxon>Bacilli</taxon>
        <taxon>Bacillales</taxon>
        <taxon>Bacillaceae</taxon>
        <taxon>Alteribacillus</taxon>
    </lineage>
</organism>
<dbReference type="OrthoDB" id="9760950at2"/>
<dbReference type="PROSITE" id="PS00211">
    <property type="entry name" value="ABC_TRANSPORTER_1"/>
    <property type="match status" value="2"/>
</dbReference>
<dbReference type="InterPro" id="IPR003593">
    <property type="entry name" value="AAA+_ATPase"/>
</dbReference>
<dbReference type="InterPro" id="IPR051309">
    <property type="entry name" value="ABCF_ATPase"/>
</dbReference>
<dbReference type="SUPFAM" id="SSF52540">
    <property type="entry name" value="P-loop containing nucleoside triphosphate hydrolases"/>
    <property type="match status" value="2"/>
</dbReference>
<keyword evidence="7" id="KW-1185">Reference proteome</keyword>
<feature type="compositionally biased region" description="Polar residues" evidence="4">
    <location>
        <begin position="621"/>
        <end position="630"/>
    </location>
</feature>
<dbReference type="AlphaFoldDB" id="A0A1G8J522"/>
<dbReference type="PANTHER" id="PTHR42855:SF2">
    <property type="entry name" value="DRUG RESISTANCE ABC TRANSPORTER,ATP-BINDING PROTEIN"/>
    <property type="match status" value="1"/>
</dbReference>
<dbReference type="Pfam" id="PF16326">
    <property type="entry name" value="ABC_tran_CTD"/>
    <property type="match status" value="1"/>
</dbReference>
<dbReference type="GO" id="GO:0005524">
    <property type="term" value="F:ATP binding"/>
    <property type="evidence" value="ECO:0007669"/>
    <property type="project" value="UniProtKB-KW"/>
</dbReference>
<dbReference type="InterPro" id="IPR037118">
    <property type="entry name" value="Val-tRNA_synth_C_sf"/>
</dbReference>
<evidence type="ECO:0000313" key="7">
    <source>
        <dbReference type="Proteomes" id="UP000199163"/>
    </source>
</evidence>
<dbReference type="InterPro" id="IPR032781">
    <property type="entry name" value="ABC_tran_Xtn"/>
</dbReference>
<dbReference type="GO" id="GO:0016887">
    <property type="term" value="F:ATP hydrolysis activity"/>
    <property type="evidence" value="ECO:0007669"/>
    <property type="project" value="InterPro"/>
</dbReference>
<dbReference type="CDD" id="cd03221">
    <property type="entry name" value="ABCF_EF-3"/>
    <property type="match status" value="2"/>
</dbReference>
<dbReference type="STRING" id="568899.SAMN05192534_12920"/>
<evidence type="ECO:0000259" key="5">
    <source>
        <dbReference type="PROSITE" id="PS50893"/>
    </source>
</evidence>
<evidence type="ECO:0000256" key="4">
    <source>
        <dbReference type="SAM" id="MobiDB-lite"/>
    </source>
</evidence>
<dbReference type="Proteomes" id="UP000199163">
    <property type="component" value="Unassembled WGS sequence"/>
</dbReference>
<feature type="compositionally biased region" description="Low complexity" evidence="4">
    <location>
        <begin position="547"/>
        <end position="557"/>
    </location>
</feature>
<keyword evidence="2" id="KW-0547">Nucleotide-binding</keyword>
<dbReference type="EMBL" id="FNDK01000029">
    <property type="protein sequence ID" value="SDI26334.1"/>
    <property type="molecule type" value="Genomic_DNA"/>
</dbReference>
<evidence type="ECO:0000256" key="2">
    <source>
        <dbReference type="ARBA" id="ARBA00022741"/>
    </source>
</evidence>
<feature type="region of interest" description="Disordered" evidence="4">
    <location>
        <begin position="541"/>
        <end position="567"/>
    </location>
</feature>
<dbReference type="RefSeq" id="WP_091276218.1">
    <property type="nucleotide sequence ID" value="NZ_FNDK01000029.1"/>
</dbReference>
<dbReference type="Pfam" id="PF12848">
    <property type="entry name" value="ABC_tran_Xtn"/>
    <property type="match status" value="1"/>
</dbReference>
<protein>
    <submittedName>
        <fullName evidence="6">ATP-binding cassette, subfamily F, member 3</fullName>
    </submittedName>
</protein>
<accession>A0A1G8J522</accession>
<dbReference type="InterPro" id="IPR032524">
    <property type="entry name" value="ABC_tran_C"/>
</dbReference>
<keyword evidence="3 6" id="KW-0067">ATP-binding</keyword>
<dbReference type="SMART" id="SM00382">
    <property type="entry name" value="AAA"/>
    <property type="match status" value="2"/>
</dbReference>
<evidence type="ECO:0000256" key="3">
    <source>
        <dbReference type="ARBA" id="ARBA00022840"/>
    </source>
</evidence>
<dbReference type="InterPro" id="IPR003439">
    <property type="entry name" value="ABC_transporter-like_ATP-bd"/>
</dbReference>
<dbReference type="PANTHER" id="PTHR42855">
    <property type="entry name" value="ABC TRANSPORTER ATP-BINDING SUBUNIT"/>
    <property type="match status" value="1"/>
</dbReference>
<name>A0A1G8J522_9BACI</name>
<gene>
    <name evidence="6" type="ORF">SAMN05192534_12920</name>
</gene>
<feature type="region of interest" description="Disordered" evidence="4">
    <location>
        <begin position="607"/>
        <end position="648"/>
    </location>
</feature>
<dbReference type="Pfam" id="PF00005">
    <property type="entry name" value="ABC_tran"/>
    <property type="match status" value="2"/>
</dbReference>